<evidence type="ECO:0000256" key="1">
    <source>
        <dbReference type="SAM" id="SignalP"/>
    </source>
</evidence>
<feature type="chain" id="PRO_5046938696" evidence="1">
    <location>
        <begin position="27"/>
        <end position="212"/>
    </location>
</feature>
<sequence length="212" mass="21461">MKRWQRRLAMAAAAAALALLAVGGLARWPASQEPAPAAVRPAGVAAVPAASTTPAATPVAAIVASAPPRAVAASAAAAAVQTVGIGSEGYGPHIESAFAGHDAAAAWEAVGWLRACASNDARRDSFERARALGVVPEMTTQLMVEADAEARRCQTVTAWHRALLPALAARAFQAGVPEAAAALAGTAFAAELSTAERQQVAEAMSRTPAPDR</sequence>
<dbReference type="PROSITE" id="PS51318">
    <property type="entry name" value="TAT"/>
    <property type="match status" value="1"/>
</dbReference>
<accession>A0ABS8XBY1</accession>
<reference evidence="2 3" key="1">
    <citation type="submission" date="2021-12" db="EMBL/GenBank/DDBJ databases">
        <title>Genome seq of p7.</title>
        <authorList>
            <person name="Seo T."/>
        </authorList>
    </citation>
    <scope>NUCLEOTIDE SEQUENCE [LARGE SCALE GENOMIC DNA]</scope>
    <source>
        <strain evidence="2 3">P7</strain>
    </source>
</reference>
<protein>
    <submittedName>
        <fullName evidence="2">Uncharacterized protein</fullName>
    </submittedName>
</protein>
<evidence type="ECO:0000313" key="2">
    <source>
        <dbReference type="EMBL" id="MCE4537203.1"/>
    </source>
</evidence>
<proteinExistence type="predicted"/>
<name>A0ABS8XBY1_9BURK</name>
<feature type="signal peptide" evidence="1">
    <location>
        <begin position="1"/>
        <end position="26"/>
    </location>
</feature>
<dbReference type="RefSeq" id="WP_233390995.1">
    <property type="nucleotide sequence ID" value="NZ_JAJTWT010000003.1"/>
</dbReference>
<evidence type="ECO:0000313" key="3">
    <source>
        <dbReference type="Proteomes" id="UP001201463"/>
    </source>
</evidence>
<comment type="caution">
    <text evidence="2">The sequence shown here is derived from an EMBL/GenBank/DDBJ whole genome shotgun (WGS) entry which is preliminary data.</text>
</comment>
<keyword evidence="3" id="KW-1185">Reference proteome</keyword>
<organism evidence="2 3">
    <name type="scientific">Pelomonas caseinilytica</name>
    <dbReference type="NCBI Taxonomy" id="2906763"/>
    <lineage>
        <taxon>Bacteria</taxon>
        <taxon>Pseudomonadati</taxon>
        <taxon>Pseudomonadota</taxon>
        <taxon>Betaproteobacteria</taxon>
        <taxon>Burkholderiales</taxon>
        <taxon>Sphaerotilaceae</taxon>
        <taxon>Roseateles</taxon>
    </lineage>
</organism>
<dbReference type="InterPro" id="IPR006311">
    <property type="entry name" value="TAT_signal"/>
</dbReference>
<keyword evidence="1" id="KW-0732">Signal</keyword>
<gene>
    <name evidence="2" type="ORF">LXT12_08060</name>
</gene>
<dbReference type="Proteomes" id="UP001201463">
    <property type="component" value="Unassembled WGS sequence"/>
</dbReference>
<dbReference type="EMBL" id="JAJTWT010000003">
    <property type="protein sequence ID" value="MCE4537203.1"/>
    <property type="molecule type" value="Genomic_DNA"/>
</dbReference>